<sequence>MSGPSNSSAPRTSPTDSSGSTPPASSTPGTLVASGFPEGTNADLSVQKGAELPVDYPREWLEFLNPEDSEHIIQIDLTWILSTYRCRFGTSACHGIDASNPDVGCCTHGAFLTDDDDREALKTVAEALTDEDWQLRQWCLGGSGNREEENPSDRDLEPWLEWDELENDEGEMEPALKTITTNGACVFANRADFAGSKGCALHGWALRNDVPLTVAKPEVCWQLPLRRLEDWETRPDGREQLRTTITEYNRRGWGDGGEDFDWYCTTDPNCHAVDDEQETDGAANGAAESPAIWATHRDELVELIGEASYEVLAEHCRQREALAKVSPSGYPLLAIHPATAAAGRRNKN</sequence>
<organism evidence="3 4">
    <name type="scientific">Corynebacterium resistens (strain DSM 45100 / JCM 12819 / GTC 2026 / SICGH 158)</name>
    <dbReference type="NCBI Taxonomy" id="662755"/>
    <lineage>
        <taxon>Bacteria</taxon>
        <taxon>Bacillati</taxon>
        <taxon>Actinomycetota</taxon>
        <taxon>Actinomycetes</taxon>
        <taxon>Mycobacteriales</taxon>
        <taxon>Corynebacteriaceae</taxon>
        <taxon>Corynebacterium</taxon>
    </lineage>
</organism>
<gene>
    <name evidence="3" type="ordered locus">CRES_1956</name>
</gene>
<dbReference type="Pfam" id="PF11307">
    <property type="entry name" value="DUF3109"/>
    <property type="match status" value="1"/>
</dbReference>
<reference evidence="3 4" key="1">
    <citation type="journal article" date="2012" name="BMC Genomics">
        <title>Complete genome sequence, lifestyle, and multi-drug resistance of the human pathogen Corynebacterium resistens DSM 45100 isolated from blood samples of a leukemia patient.</title>
        <authorList>
            <person name="Schroder J."/>
            <person name="Maus I."/>
            <person name="Meyer K."/>
            <person name="Wordemann S."/>
            <person name="Blom J."/>
            <person name="Jaenicke S."/>
            <person name="Schneider J."/>
            <person name="Trost E."/>
            <person name="Tauch A."/>
        </authorList>
    </citation>
    <scope>NUCLEOTIDE SEQUENCE [LARGE SCALE GENOMIC DNA]</scope>
    <source>
        <strain evidence="4">DSM 45100 / JCM 12819 / CCUG 50093 / GTC 2026 / SICGH 158</strain>
    </source>
</reference>
<dbReference type="EMBL" id="CP002857">
    <property type="protein sequence ID" value="AEI10309.1"/>
    <property type="molecule type" value="Genomic_DNA"/>
</dbReference>
<dbReference type="Proteomes" id="UP000000492">
    <property type="component" value="Chromosome"/>
</dbReference>
<dbReference type="KEGG" id="crd:CRES_1956"/>
<dbReference type="AlphaFoldDB" id="F8E337"/>
<dbReference type="HOGENOM" id="CLU_071594_0_0_11"/>
<evidence type="ECO:0000256" key="2">
    <source>
        <dbReference type="SAM" id="MobiDB-lite"/>
    </source>
</evidence>
<feature type="region of interest" description="Disordered" evidence="2">
    <location>
        <begin position="1"/>
        <end position="43"/>
    </location>
</feature>
<name>F8E337_CORRG</name>
<dbReference type="InterPro" id="IPR021458">
    <property type="entry name" value="Rv0495c"/>
</dbReference>
<evidence type="ECO:0000313" key="3">
    <source>
        <dbReference type="EMBL" id="AEI10309.1"/>
    </source>
</evidence>
<accession>F8E337</accession>
<evidence type="ECO:0000256" key="1">
    <source>
        <dbReference type="ARBA" id="ARBA00093770"/>
    </source>
</evidence>
<dbReference type="eggNOG" id="ENOG502Z8QX">
    <property type="taxonomic scope" value="Bacteria"/>
</dbReference>
<protein>
    <submittedName>
        <fullName evidence="3">Uncharacterized protein</fullName>
    </submittedName>
</protein>
<dbReference type="STRING" id="662755.CRES_1956"/>
<comment type="similarity">
    <text evidence="1">Belongs to the Rv0495c family.</text>
</comment>
<keyword evidence="4" id="KW-1185">Reference proteome</keyword>
<proteinExistence type="inferred from homology"/>
<feature type="compositionally biased region" description="Low complexity" evidence="2">
    <location>
        <begin position="10"/>
        <end position="30"/>
    </location>
</feature>
<evidence type="ECO:0000313" key="4">
    <source>
        <dbReference type="Proteomes" id="UP000000492"/>
    </source>
</evidence>